<dbReference type="Proteomes" id="UP000195221">
    <property type="component" value="Unassembled WGS sequence"/>
</dbReference>
<dbReference type="EMBL" id="NBTZ01000103">
    <property type="protein sequence ID" value="OTP70954.1"/>
    <property type="molecule type" value="Genomic_DNA"/>
</dbReference>
<accession>A0A242MI18</accession>
<sequence length="42" mass="5078">MVRPHIDFYPISFRMVKKYLTIRMKGASESVFEVERYVLSPR</sequence>
<comment type="caution">
    <text evidence="1">The sequence shown here is derived from an EMBL/GenBank/DDBJ whole genome shotgun (WGS) entry which is preliminary data.</text>
</comment>
<proteinExistence type="predicted"/>
<protein>
    <submittedName>
        <fullName evidence="1">Uncharacterized protein</fullName>
    </submittedName>
</protein>
<name>A0A242MI18_CABSO</name>
<organism evidence="1 2">
    <name type="scientific">Caballeronia sordidicola</name>
    <name type="common">Burkholderia sordidicola</name>
    <dbReference type="NCBI Taxonomy" id="196367"/>
    <lineage>
        <taxon>Bacteria</taxon>
        <taxon>Pseudomonadati</taxon>
        <taxon>Pseudomonadota</taxon>
        <taxon>Betaproteobacteria</taxon>
        <taxon>Burkholderiales</taxon>
        <taxon>Burkholderiaceae</taxon>
        <taxon>Caballeronia</taxon>
    </lineage>
</organism>
<evidence type="ECO:0000313" key="1">
    <source>
        <dbReference type="EMBL" id="OTP70954.1"/>
    </source>
</evidence>
<evidence type="ECO:0000313" key="2">
    <source>
        <dbReference type="Proteomes" id="UP000195221"/>
    </source>
</evidence>
<dbReference type="AlphaFoldDB" id="A0A242MI18"/>
<gene>
    <name evidence="1" type="ORF">PAMC26577_25790</name>
</gene>
<reference evidence="1 2" key="1">
    <citation type="submission" date="2017-03" db="EMBL/GenBank/DDBJ databases">
        <title>Genome analysis of strain PAMC 26577.</title>
        <authorList>
            <person name="Oh H.-M."/>
            <person name="Yang J.-A."/>
        </authorList>
    </citation>
    <scope>NUCLEOTIDE SEQUENCE [LARGE SCALE GENOMIC DNA]</scope>
    <source>
        <strain evidence="1 2">PAMC 26577</strain>
    </source>
</reference>